<keyword evidence="5 19" id="KW-0808">Transferase</keyword>
<dbReference type="Gene3D" id="1.10.3810.10">
    <property type="entry name" value="Biosynthetic peptidoglycan transglycosylase-like"/>
    <property type="match status" value="1"/>
</dbReference>
<evidence type="ECO:0000259" key="17">
    <source>
        <dbReference type="Pfam" id="PF00905"/>
    </source>
</evidence>
<evidence type="ECO:0000256" key="2">
    <source>
        <dbReference type="ARBA" id="ARBA00022645"/>
    </source>
</evidence>
<comment type="caution">
    <text evidence="19">The sequence shown here is derived from an EMBL/GenBank/DDBJ whole genome shotgun (WGS) entry which is preliminary data.</text>
</comment>
<dbReference type="EC" id="2.3.2.-" evidence="19"/>
<evidence type="ECO:0000256" key="16">
    <source>
        <dbReference type="SAM" id="Phobius"/>
    </source>
</evidence>
<dbReference type="EMBL" id="JAUSTR010000004">
    <property type="protein sequence ID" value="MDQ0162335.1"/>
    <property type="molecule type" value="Genomic_DNA"/>
</dbReference>
<protein>
    <submittedName>
        <fullName evidence="19">Penicillin-binding protein 2A</fullName>
        <ecNumber evidence="19">2.3.2.-</ecNumber>
        <ecNumber evidence="19">2.4.1.129</ecNumber>
    </submittedName>
</protein>
<keyword evidence="10 16" id="KW-1133">Transmembrane helix</keyword>
<dbReference type="Gene3D" id="3.40.710.10">
    <property type="entry name" value="DD-peptidase/beta-lactamase superfamily"/>
    <property type="match status" value="1"/>
</dbReference>
<evidence type="ECO:0000256" key="3">
    <source>
        <dbReference type="ARBA" id="ARBA00022670"/>
    </source>
</evidence>
<feature type="domain" description="Glycosyl transferase family 51" evidence="18">
    <location>
        <begin position="52"/>
        <end position="226"/>
    </location>
</feature>
<evidence type="ECO:0000256" key="14">
    <source>
        <dbReference type="ARBA" id="ARBA00034000"/>
    </source>
</evidence>
<gene>
    <name evidence="19" type="ORF">J2S06_001412</name>
</gene>
<dbReference type="InterPro" id="IPR001460">
    <property type="entry name" value="PCN-bd_Tpept"/>
</dbReference>
<dbReference type="SUPFAM" id="SSF56601">
    <property type="entry name" value="beta-lactamase/transpeptidase-like"/>
    <property type="match status" value="1"/>
</dbReference>
<dbReference type="SUPFAM" id="SSF53955">
    <property type="entry name" value="Lysozyme-like"/>
    <property type="match status" value="1"/>
</dbReference>
<evidence type="ECO:0000256" key="5">
    <source>
        <dbReference type="ARBA" id="ARBA00022679"/>
    </source>
</evidence>
<keyword evidence="1" id="KW-1003">Cell membrane</keyword>
<proteinExistence type="predicted"/>
<evidence type="ECO:0000256" key="4">
    <source>
        <dbReference type="ARBA" id="ARBA00022676"/>
    </source>
</evidence>
<evidence type="ECO:0000256" key="15">
    <source>
        <dbReference type="ARBA" id="ARBA00049902"/>
    </source>
</evidence>
<organism evidence="19 20">
    <name type="scientific">Aeribacillus alveayuensis</name>
    <dbReference type="NCBI Taxonomy" id="279215"/>
    <lineage>
        <taxon>Bacteria</taxon>
        <taxon>Bacillati</taxon>
        <taxon>Bacillota</taxon>
        <taxon>Bacilli</taxon>
        <taxon>Bacillales</taxon>
        <taxon>Bacillaceae</taxon>
        <taxon>Aeribacillus</taxon>
    </lineage>
</organism>
<evidence type="ECO:0000256" key="10">
    <source>
        <dbReference type="ARBA" id="ARBA00022989"/>
    </source>
</evidence>
<evidence type="ECO:0000256" key="12">
    <source>
        <dbReference type="ARBA" id="ARBA00023268"/>
    </source>
</evidence>
<dbReference type="Proteomes" id="UP001225646">
    <property type="component" value="Unassembled WGS sequence"/>
</dbReference>
<reference evidence="19 20" key="1">
    <citation type="submission" date="2023-07" db="EMBL/GenBank/DDBJ databases">
        <title>Genomic Encyclopedia of Type Strains, Phase IV (KMG-IV): sequencing the most valuable type-strain genomes for metagenomic binning, comparative biology and taxonomic classification.</title>
        <authorList>
            <person name="Goeker M."/>
        </authorList>
    </citation>
    <scope>NUCLEOTIDE SEQUENCE [LARGE SCALE GENOMIC DNA]</scope>
    <source>
        <strain evidence="19 20">DSM 19092</strain>
    </source>
</reference>
<comment type="catalytic activity">
    <reaction evidence="15">
        <text>[GlcNAc-(1-&gt;4)-Mur2Ac(oyl-L-Ala-gamma-D-Glu-L-Lys-D-Ala-D-Ala)](n)-di-trans,octa-cis-undecaprenyl diphosphate + beta-D-GlcNAc-(1-&gt;4)-Mur2Ac(oyl-L-Ala-gamma-D-Glu-L-Lys-D-Ala-D-Ala)-di-trans,octa-cis-undecaprenyl diphosphate = [GlcNAc-(1-&gt;4)-Mur2Ac(oyl-L-Ala-gamma-D-Glu-L-Lys-D-Ala-D-Ala)](n+1)-di-trans,octa-cis-undecaprenyl diphosphate + di-trans,octa-cis-undecaprenyl diphosphate + H(+)</text>
        <dbReference type="Rhea" id="RHEA:23708"/>
        <dbReference type="Rhea" id="RHEA-COMP:9602"/>
        <dbReference type="Rhea" id="RHEA-COMP:9603"/>
        <dbReference type="ChEBI" id="CHEBI:15378"/>
        <dbReference type="ChEBI" id="CHEBI:58405"/>
        <dbReference type="ChEBI" id="CHEBI:60033"/>
        <dbReference type="ChEBI" id="CHEBI:78435"/>
        <dbReference type="EC" id="2.4.99.28"/>
    </reaction>
</comment>
<sequence length="709" mass="80203">MQKKLFLTSTIIVLTCFVALIGYMFILFIGNYVIDEKKLVLNSSSSLIDLEGNMITKLYVENREYVEIGDIPKHVQNAFIAVEDKRFYEHNGIDLRSIGRALYKDFLTGRKVEGGSTITQQLAKNVFLSQDKTILRKTKEAIIAINLERRYSKEKILEMYLNQVYFGHGAYGIQAAANYYFNKNVSDLTIDEAALLAGIPKAPSTYSPILHPEKSKERRNIVLDLMEKQKMISAKEAVLSKGKTLSLNIKEKQEMPWLSTYIDMVLDEAEKKYHLSNEAILKGGYKIIVPLDVHIQQKAYEKFQETQYFPGTDHHAEGAFILLDNDTGGVVAAIAGRDYVRKGFNRLTTKRQPGSILKPLAVYGPAMEEGLFEPYSLLKDERIQYDGYEPKNYDHHYDGSITMFDALIQSKNAPAVWVLNKFGIHESKKYLENNGIFIEDQGLAIALGGLKYGVSPLAVANAYRTFAQNGQYSDPYFIEKIVDQDGKTVAKAKKKTKQVFSPQTSWNMTRMLEQVVVQGTGKSGKYHGALAGKTGTTSFPKIKGAVMDAWFAGYTPEVTGAVWIGYDKTDKHHYLKGGSSYPTKLFKDILKDTHLEAMKAFTVPEDVEDLESPIRLKPLKSVQVAYHFHPIKLFTITLTWTPQEDERVIYRIYEKNEKGEKELISSIRGKGSYELSYVNIFSKISFQVVPYNPQTKTEGEGTDFVAPSW</sequence>
<dbReference type="InterPro" id="IPR023346">
    <property type="entry name" value="Lysozyme-like_dom_sf"/>
</dbReference>
<dbReference type="RefSeq" id="WP_419151811.1">
    <property type="nucleotide sequence ID" value="NZ_JAUSTR010000004.1"/>
</dbReference>
<dbReference type="PANTHER" id="PTHR32282:SF32">
    <property type="entry name" value="PENICILLIN-BINDING PROTEIN 2A"/>
    <property type="match status" value="1"/>
</dbReference>
<evidence type="ECO:0000256" key="9">
    <source>
        <dbReference type="ARBA" id="ARBA00022984"/>
    </source>
</evidence>
<dbReference type="GO" id="GO:0016757">
    <property type="term" value="F:glycosyltransferase activity"/>
    <property type="evidence" value="ECO:0007669"/>
    <property type="project" value="UniProtKB-KW"/>
</dbReference>
<comment type="catalytic activity">
    <reaction evidence="14">
        <text>Preferential cleavage: (Ac)2-L-Lys-D-Ala-|-D-Ala. Also transpeptidation of peptidyl-alanyl moieties that are N-acyl substituents of D-alanine.</text>
        <dbReference type="EC" id="3.4.16.4"/>
    </reaction>
</comment>
<dbReference type="InterPro" id="IPR050396">
    <property type="entry name" value="Glycosyltr_51/Transpeptidase"/>
</dbReference>
<keyword evidence="8" id="KW-0133">Cell shape</keyword>
<evidence type="ECO:0000256" key="1">
    <source>
        <dbReference type="ARBA" id="ARBA00022475"/>
    </source>
</evidence>
<keyword evidence="7" id="KW-0378">Hydrolase</keyword>
<keyword evidence="11 16" id="KW-0472">Membrane</keyword>
<keyword evidence="2" id="KW-0121">Carboxypeptidase</keyword>
<keyword evidence="13" id="KW-0961">Cell wall biogenesis/degradation</keyword>
<keyword evidence="12" id="KW-0511">Multifunctional enzyme</keyword>
<dbReference type="Pfam" id="PF00912">
    <property type="entry name" value="Transgly"/>
    <property type="match status" value="1"/>
</dbReference>
<dbReference type="InterPro" id="IPR036950">
    <property type="entry name" value="PBP_transglycosylase"/>
</dbReference>
<dbReference type="NCBIfam" id="TIGR02074">
    <property type="entry name" value="PBP_1a_fam"/>
    <property type="match status" value="1"/>
</dbReference>
<evidence type="ECO:0000256" key="13">
    <source>
        <dbReference type="ARBA" id="ARBA00023316"/>
    </source>
</evidence>
<dbReference type="PANTHER" id="PTHR32282">
    <property type="entry name" value="BINDING PROTEIN TRANSPEPTIDASE, PUTATIVE-RELATED"/>
    <property type="match status" value="1"/>
</dbReference>
<feature type="domain" description="Penicillin-binding protein transpeptidase" evidence="17">
    <location>
        <begin position="318"/>
        <end position="591"/>
    </location>
</feature>
<evidence type="ECO:0000313" key="20">
    <source>
        <dbReference type="Proteomes" id="UP001225646"/>
    </source>
</evidence>
<name>A0ABT9VN85_9BACI</name>
<dbReference type="GO" id="GO:0016746">
    <property type="term" value="F:acyltransferase activity"/>
    <property type="evidence" value="ECO:0007669"/>
    <property type="project" value="UniProtKB-KW"/>
</dbReference>
<evidence type="ECO:0000256" key="7">
    <source>
        <dbReference type="ARBA" id="ARBA00022801"/>
    </source>
</evidence>
<evidence type="ECO:0000313" key="19">
    <source>
        <dbReference type="EMBL" id="MDQ0162335.1"/>
    </source>
</evidence>
<evidence type="ECO:0000256" key="8">
    <source>
        <dbReference type="ARBA" id="ARBA00022960"/>
    </source>
</evidence>
<accession>A0ABT9VN85</accession>
<evidence type="ECO:0000259" key="18">
    <source>
        <dbReference type="Pfam" id="PF00912"/>
    </source>
</evidence>
<keyword evidence="4 19" id="KW-0328">Glycosyltransferase</keyword>
<dbReference type="EC" id="2.4.1.129" evidence="19"/>
<keyword evidence="9" id="KW-0573">Peptidoglycan synthesis</keyword>
<keyword evidence="6 16" id="KW-0812">Transmembrane</keyword>
<dbReference type="InterPro" id="IPR012338">
    <property type="entry name" value="Beta-lactam/transpept-like"/>
</dbReference>
<keyword evidence="19" id="KW-0012">Acyltransferase</keyword>
<dbReference type="InterPro" id="IPR001264">
    <property type="entry name" value="Glyco_trans_51"/>
</dbReference>
<evidence type="ECO:0000256" key="6">
    <source>
        <dbReference type="ARBA" id="ARBA00022692"/>
    </source>
</evidence>
<evidence type="ECO:0000256" key="11">
    <source>
        <dbReference type="ARBA" id="ARBA00023136"/>
    </source>
</evidence>
<feature type="transmembrane region" description="Helical" evidence="16">
    <location>
        <begin position="12"/>
        <end position="34"/>
    </location>
</feature>
<dbReference type="Pfam" id="PF00905">
    <property type="entry name" value="Transpeptidase"/>
    <property type="match status" value="1"/>
</dbReference>
<keyword evidence="3" id="KW-0645">Protease</keyword>
<keyword evidence="20" id="KW-1185">Reference proteome</keyword>